<keyword evidence="4 9" id="KW-0067">ATP-binding</keyword>
<name>A0A174DWA1_9CLOT</name>
<dbReference type="GO" id="GO:0005524">
    <property type="term" value="F:ATP binding"/>
    <property type="evidence" value="ECO:0007669"/>
    <property type="project" value="UniProtKB-UniRule"/>
</dbReference>
<evidence type="ECO:0000256" key="6">
    <source>
        <dbReference type="ARBA" id="ARBA00034617"/>
    </source>
</evidence>
<dbReference type="GO" id="GO:0043138">
    <property type="term" value="F:3'-5' DNA helicase activity"/>
    <property type="evidence" value="ECO:0007669"/>
    <property type="project" value="UniProtKB-EC"/>
</dbReference>
<dbReference type="GO" id="GO:0003677">
    <property type="term" value="F:DNA binding"/>
    <property type="evidence" value="ECO:0007669"/>
    <property type="project" value="InterPro"/>
</dbReference>
<dbReference type="InterPro" id="IPR000212">
    <property type="entry name" value="DNA_helicase_UvrD/REP"/>
</dbReference>
<proteinExistence type="predicted"/>
<feature type="binding site" evidence="9">
    <location>
        <begin position="23"/>
        <end position="30"/>
    </location>
    <ligand>
        <name>ATP</name>
        <dbReference type="ChEBI" id="CHEBI:30616"/>
    </ligand>
</feature>
<dbReference type="Pfam" id="PF13588">
    <property type="entry name" value="HSDR_N_2"/>
    <property type="match status" value="1"/>
</dbReference>
<dbReference type="GO" id="GO:0000725">
    <property type="term" value="P:recombinational repair"/>
    <property type="evidence" value="ECO:0007669"/>
    <property type="project" value="TreeGrafter"/>
</dbReference>
<evidence type="ECO:0000313" key="11">
    <source>
        <dbReference type="EMBL" id="CUO29872.1"/>
    </source>
</evidence>
<feature type="domain" description="UvrD-like helicase ATP-binding" evidence="10">
    <location>
        <begin position="2"/>
        <end position="316"/>
    </location>
</feature>
<evidence type="ECO:0000256" key="3">
    <source>
        <dbReference type="ARBA" id="ARBA00022806"/>
    </source>
</evidence>
<dbReference type="InterPro" id="IPR027417">
    <property type="entry name" value="P-loop_NTPase"/>
</dbReference>
<dbReference type="EMBL" id="CYZV01000019">
    <property type="protein sequence ID" value="CUO29872.1"/>
    <property type="molecule type" value="Genomic_DNA"/>
</dbReference>
<dbReference type="EC" id="5.6.2.4" evidence="7"/>
<evidence type="ECO:0000256" key="1">
    <source>
        <dbReference type="ARBA" id="ARBA00022741"/>
    </source>
</evidence>
<evidence type="ECO:0000256" key="5">
    <source>
        <dbReference type="ARBA" id="ARBA00023235"/>
    </source>
</evidence>
<keyword evidence="3 9" id="KW-0347">Helicase</keyword>
<dbReference type="InterPro" id="IPR014017">
    <property type="entry name" value="DNA_helicase_UvrD-like_C"/>
</dbReference>
<keyword evidence="5" id="KW-0413">Isomerase</keyword>
<dbReference type="SUPFAM" id="SSF52540">
    <property type="entry name" value="P-loop containing nucleoside triphosphate hydrolases"/>
    <property type="match status" value="1"/>
</dbReference>
<dbReference type="InterPro" id="IPR029464">
    <property type="entry name" value="HSDR_N"/>
</dbReference>
<keyword evidence="2 9" id="KW-0378">Hydrolase</keyword>
<dbReference type="Pfam" id="PF00580">
    <property type="entry name" value="UvrD-helicase"/>
    <property type="match status" value="1"/>
</dbReference>
<evidence type="ECO:0000313" key="12">
    <source>
        <dbReference type="Proteomes" id="UP000095558"/>
    </source>
</evidence>
<evidence type="ECO:0000256" key="9">
    <source>
        <dbReference type="PROSITE-ProRule" id="PRU00560"/>
    </source>
</evidence>
<comment type="catalytic activity">
    <reaction evidence="8">
        <text>ATP + H2O = ADP + phosphate + H(+)</text>
        <dbReference type="Rhea" id="RHEA:13065"/>
        <dbReference type="ChEBI" id="CHEBI:15377"/>
        <dbReference type="ChEBI" id="CHEBI:15378"/>
        <dbReference type="ChEBI" id="CHEBI:30616"/>
        <dbReference type="ChEBI" id="CHEBI:43474"/>
        <dbReference type="ChEBI" id="CHEBI:456216"/>
        <dbReference type="EC" id="5.6.2.4"/>
    </reaction>
</comment>
<evidence type="ECO:0000256" key="7">
    <source>
        <dbReference type="ARBA" id="ARBA00034808"/>
    </source>
</evidence>
<reference evidence="11 12" key="1">
    <citation type="submission" date="2015-09" db="EMBL/GenBank/DDBJ databases">
        <authorList>
            <consortium name="Pathogen Informatics"/>
        </authorList>
    </citation>
    <scope>NUCLEOTIDE SEQUENCE [LARGE SCALE GENOMIC DNA]</scope>
    <source>
        <strain evidence="11 12">2789STDY5834855</strain>
    </source>
</reference>
<dbReference type="Gene3D" id="3.40.50.300">
    <property type="entry name" value="P-loop containing nucleotide triphosphate hydrolases"/>
    <property type="match status" value="3"/>
</dbReference>
<dbReference type="RefSeq" id="WP_070102619.1">
    <property type="nucleotide sequence ID" value="NZ_CYZV01000019.1"/>
</dbReference>
<evidence type="ECO:0000256" key="8">
    <source>
        <dbReference type="ARBA" id="ARBA00048988"/>
    </source>
</evidence>
<dbReference type="PANTHER" id="PTHR11070">
    <property type="entry name" value="UVRD / RECB / PCRA DNA HELICASE FAMILY MEMBER"/>
    <property type="match status" value="1"/>
</dbReference>
<dbReference type="GO" id="GO:0016887">
    <property type="term" value="F:ATP hydrolysis activity"/>
    <property type="evidence" value="ECO:0007669"/>
    <property type="project" value="RHEA"/>
</dbReference>
<keyword evidence="1 9" id="KW-0547">Nucleotide-binding</keyword>
<dbReference type="PROSITE" id="PS51198">
    <property type="entry name" value="UVRD_HELICASE_ATP_BIND"/>
    <property type="match status" value="1"/>
</dbReference>
<accession>A0A174DWA1</accession>
<evidence type="ECO:0000256" key="2">
    <source>
        <dbReference type="ARBA" id="ARBA00022801"/>
    </source>
</evidence>
<evidence type="ECO:0000259" key="10">
    <source>
        <dbReference type="PROSITE" id="PS51198"/>
    </source>
</evidence>
<dbReference type="PANTHER" id="PTHR11070:SF45">
    <property type="entry name" value="DNA 3'-5' HELICASE"/>
    <property type="match status" value="1"/>
</dbReference>
<sequence length="655" mass="76524">MRLNVEQRRIIENKPNGHVLVKGVAGSGKTTVAVHKIPFLLKDYTYEKDDKILVITYNKSLINYIKYIYEEIERNKENEQLTLGIYESGDKDKLYIETIDNMMFKYFTSYIKEEKLEKLRVATEKQINKAMVEAINVVKQEYEKVNVLDRKNLTFIIEEIRWMKSCNYTDIEEYQTIDRIGRISNNNVESTHKLRKNSKIRKAIFEVMIQYNDNLKKEKLVDLQDVALMALRQAKREVGEKYTHIIVDETQDLTRVQLEFIKTLYMNRSYSSMLFVSDTAQSIYPEAWLVKGRSFTSIGLDMTGKSTSLSKSYRTTMQIAYAAYSLIEDDKNILEDDNFVKPSLIDKQGVYPVYRGFKNKVSEAEYIAETIENGLKNKYDYKDIAIISKFKNQLKDIKIFLEKNNIPYKELESNEELDFNEDCVKLLTMHCAKGLQFKAVIIAGLNDKIIPSRDFANEFEDSDFVESIDRRLLYVGMTRATEELFLSSYGNPSKFIKDISCKYLRINSKCNFRKLHRIDIDEYLFTYKIDDIYKSEEITRQWIISELMNRYGYPKDLIDVEVKVNIEAKAEVVDIVVYVYENKDKVPFIFIKSNKLGAGTESEISHLKICMNIFDTVKYGVVTDGNEIVIINDDFEEVDDIPSFNKRMISSVNLV</sequence>
<dbReference type="Proteomes" id="UP000095558">
    <property type="component" value="Unassembled WGS sequence"/>
</dbReference>
<dbReference type="InterPro" id="IPR014016">
    <property type="entry name" value="UvrD-like_ATP-bd"/>
</dbReference>
<dbReference type="Pfam" id="PF13361">
    <property type="entry name" value="UvrD_C"/>
    <property type="match status" value="2"/>
</dbReference>
<organism evidence="11 12">
    <name type="scientific">Clostridium disporicum</name>
    <dbReference type="NCBI Taxonomy" id="84024"/>
    <lineage>
        <taxon>Bacteria</taxon>
        <taxon>Bacillati</taxon>
        <taxon>Bacillota</taxon>
        <taxon>Clostridia</taxon>
        <taxon>Eubacteriales</taxon>
        <taxon>Clostridiaceae</taxon>
        <taxon>Clostridium</taxon>
    </lineage>
</organism>
<dbReference type="AlphaFoldDB" id="A0A174DWA1"/>
<comment type="catalytic activity">
    <reaction evidence="6">
        <text>Couples ATP hydrolysis with the unwinding of duplex DNA by translocating in the 3'-5' direction.</text>
        <dbReference type="EC" id="5.6.2.4"/>
    </reaction>
</comment>
<gene>
    <name evidence="11" type="primary">lexA_3</name>
    <name evidence="11" type="ORF">ERS852470_01944</name>
</gene>
<protein>
    <recommendedName>
        <fullName evidence="7">DNA 3'-5' helicase</fullName>
        <ecNumber evidence="7">5.6.2.4</ecNumber>
    </recommendedName>
</protein>
<evidence type="ECO:0000256" key="4">
    <source>
        <dbReference type="ARBA" id="ARBA00022840"/>
    </source>
</evidence>